<dbReference type="EMBL" id="JAGIYQ010000005">
    <property type="protein sequence ID" value="MBP0725288.1"/>
    <property type="molecule type" value="Genomic_DNA"/>
</dbReference>
<evidence type="ECO:0000313" key="3">
    <source>
        <dbReference type="EMBL" id="MBP0725288.1"/>
    </source>
</evidence>
<comment type="caution">
    <text evidence="3">The sequence shown here is derived from an EMBL/GenBank/DDBJ whole genome shotgun (WGS) entry which is preliminary data.</text>
</comment>
<accession>A0A940NPQ6</accession>
<feature type="transmembrane region" description="Helical" evidence="1">
    <location>
        <begin position="36"/>
        <end position="58"/>
    </location>
</feature>
<evidence type="ECO:0000313" key="4">
    <source>
        <dbReference type="Proteomes" id="UP000682134"/>
    </source>
</evidence>
<dbReference type="PANTHER" id="PTHR34219">
    <property type="entry name" value="IRON-REGULATED INNER MEMBRANE PROTEIN-RELATED"/>
    <property type="match status" value="1"/>
</dbReference>
<feature type="transmembrane region" description="Helical" evidence="1">
    <location>
        <begin position="163"/>
        <end position="183"/>
    </location>
</feature>
<gene>
    <name evidence="3" type="ORF">J5Y03_08805</name>
</gene>
<dbReference type="AlphaFoldDB" id="A0A940NPQ6"/>
<reference evidence="3" key="1">
    <citation type="submission" date="2021-04" db="EMBL/GenBank/DDBJ databases">
        <title>Genome seq and assembly of Bacillus sp.</title>
        <authorList>
            <person name="Chhetri G."/>
        </authorList>
    </citation>
    <scope>NUCLEOTIDE SEQUENCE</scope>
    <source>
        <strain evidence="3">RG28</strain>
    </source>
</reference>
<dbReference type="Pfam" id="PF03929">
    <property type="entry name" value="PepSY_TM"/>
    <property type="match status" value="1"/>
</dbReference>
<organism evidence="3 4">
    <name type="scientific">Gottfriedia endophytica</name>
    <dbReference type="NCBI Taxonomy" id="2820819"/>
    <lineage>
        <taxon>Bacteria</taxon>
        <taxon>Bacillati</taxon>
        <taxon>Bacillota</taxon>
        <taxon>Bacilli</taxon>
        <taxon>Bacillales</taxon>
        <taxon>Bacillaceae</taxon>
        <taxon>Gottfriedia</taxon>
    </lineage>
</organism>
<dbReference type="Pfam" id="PF03413">
    <property type="entry name" value="PepSY"/>
    <property type="match status" value="1"/>
</dbReference>
<dbReference type="Proteomes" id="UP000682134">
    <property type="component" value="Unassembled WGS sequence"/>
</dbReference>
<feature type="transmembrane region" description="Helical" evidence="1">
    <location>
        <begin position="380"/>
        <end position="401"/>
    </location>
</feature>
<feature type="domain" description="PepSY" evidence="2">
    <location>
        <begin position="292"/>
        <end position="349"/>
    </location>
</feature>
<dbReference type="InterPro" id="IPR025711">
    <property type="entry name" value="PepSY"/>
</dbReference>
<proteinExistence type="predicted"/>
<feature type="transmembrane region" description="Helical" evidence="1">
    <location>
        <begin position="421"/>
        <end position="452"/>
    </location>
</feature>
<dbReference type="RefSeq" id="WP_209404699.1">
    <property type="nucleotide sequence ID" value="NZ_JAGIYQ010000005.1"/>
</dbReference>
<name>A0A940NPQ6_9BACI</name>
<sequence length="464" mass="52176">MSIQAQELHQSVLEDDLKGNNTKATSLYRAVWRWHFYAGIIFAPFIIMLSISGIIYLFKPQIENMIYKDYYFVHSGQEKLAVEKQIEIVKEKYSKATIGDYKPSFEKNRSSEIGILNNGVKETIFMNPYNGQILGGLSEDDKIFNKIRDFHGKLMVGKLGDRIVEMSACWAIILLLTGLYLWFPRTKDKIMGTIVPRLNKGKRIFLRDLHSVPAFWFSIFIALFILTGIPWSGLSGDYINRFATATHTGYPTGLWDGNVPKSVVPTKNIAKVPWAAENLPVPKSKQTSASPLPVENIINIVDKKNVEKGYKITFPQGKEGVYTVAVFPDEPKKEATLHIDQYSGKVLADLRFADYGSLAKAIEIGVALHEGHYFGLANQLLDCLICLVLIGVCLTGVYMWWMRKPKGKLGAPSLPKDFKLLKSVAILIIILGIVFPLVGISLLAALILDWLVIKRIQPIKQWIG</sequence>
<evidence type="ECO:0000256" key="1">
    <source>
        <dbReference type="SAM" id="Phobius"/>
    </source>
</evidence>
<dbReference type="PANTHER" id="PTHR34219:SF1">
    <property type="entry name" value="PEPSY DOMAIN-CONTAINING PROTEIN"/>
    <property type="match status" value="1"/>
</dbReference>
<dbReference type="InterPro" id="IPR005625">
    <property type="entry name" value="PepSY-ass_TM"/>
</dbReference>
<protein>
    <submittedName>
        <fullName evidence="3">PepSY domain-containing protein</fullName>
    </submittedName>
</protein>
<feature type="transmembrane region" description="Helical" evidence="1">
    <location>
        <begin position="214"/>
        <end position="234"/>
    </location>
</feature>
<keyword evidence="1" id="KW-0812">Transmembrane</keyword>
<keyword evidence="1" id="KW-1133">Transmembrane helix</keyword>
<evidence type="ECO:0000259" key="2">
    <source>
        <dbReference type="Pfam" id="PF03413"/>
    </source>
</evidence>
<keyword evidence="1" id="KW-0472">Membrane</keyword>
<keyword evidence="4" id="KW-1185">Reference proteome</keyword>